<name>A0A8H7K2S9_BIOOC</name>
<dbReference type="InterPro" id="IPR000639">
    <property type="entry name" value="Epox_hydrolase-like"/>
</dbReference>
<dbReference type="InterPro" id="IPR029058">
    <property type="entry name" value="AB_hydrolase_fold"/>
</dbReference>
<dbReference type="GO" id="GO:0016020">
    <property type="term" value="C:membrane"/>
    <property type="evidence" value="ECO:0007669"/>
    <property type="project" value="TreeGrafter"/>
</dbReference>
<organism evidence="2 3">
    <name type="scientific">Bionectria ochroleuca</name>
    <name type="common">Gliocladium roseum</name>
    <dbReference type="NCBI Taxonomy" id="29856"/>
    <lineage>
        <taxon>Eukaryota</taxon>
        <taxon>Fungi</taxon>
        <taxon>Dikarya</taxon>
        <taxon>Ascomycota</taxon>
        <taxon>Pezizomycotina</taxon>
        <taxon>Sordariomycetes</taxon>
        <taxon>Hypocreomycetidae</taxon>
        <taxon>Hypocreales</taxon>
        <taxon>Bionectriaceae</taxon>
        <taxon>Clonostachys</taxon>
    </lineage>
</organism>
<dbReference type="PANTHER" id="PTHR43798">
    <property type="entry name" value="MONOACYLGLYCEROL LIPASE"/>
    <property type="match status" value="1"/>
</dbReference>
<reference evidence="2" key="1">
    <citation type="submission" date="2020-10" db="EMBL/GenBank/DDBJ databases">
        <title>High-Quality Genome Resource of Clonostachys rosea strain S41 by Oxford Nanopore Long-Read Sequencing.</title>
        <authorList>
            <person name="Wang H."/>
        </authorList>
    </citation>
    <scope>NUCLEOTIDE SEQUENCE</scope>
    <source>
        <strain evidence="2">S41</strain>
    </source>
</reference>
<dbReference type="InterPro" id="IPR050266">
    <property type="entry name" value="AB_hydrolase_sf"/>
</dbReference>
<dbReference type="Gene3D" id="3.40.50.1820">
    <property type="entry name" value="alpha/beta hydrolase"/>
    <property type="match status" value="1"/>
</dbReference>
<dbReference type="GO" id="GO:0046464">
    <property type="term" value="P:acylglycerol catabolic process"/>
    <property type="evidence" value="ECO:0007669"/>
    <property type="project" value="TreeGrafter"/>
</dbReference>
<feature type="domain" description="AB hydrolase-1" evidence="1">
    <location>
        <begin position="29"/>
        <end position="299"/>
    </location>
</feature>
<dbReference type="Pfam" id="PF00561">
    <property type="entry name" value="Abhydrolase_1"/>
    <property type="match status" value="1"/>
</dbReference>
<dbReference type="AlphaFoldDB" id="A0A8H7K2S9"/>
<comment type="caution">
    <text evidence="2">The sequence shown here is derived from an EMBL/GenBank/DDBJ whole genome shotgun (WGS) entry which is preliminary data.</text>
</comment>
<dbReference type="SUPFAM" id="SSF53474">
    <property type="entry name" value="alpha/beta-Hydrolases"/>
    <property type="match status" value="1"/>
</dbReference>
<dbReference type="InterPro" id="IPR000073">
    <property type="entry name" value="AB_hydrolase_1"/>
</dbReference>
<evidence type="ECO:0000313" key="3">
    <source>
        <dbReference type="Proteomes" id="UP000616885"/>
    </source>
</evidence>
<proteinExistence type="predicted"/>
<sequence>MNIAPRKNFRASTGHTYNYYSSAHTDKTTILFIHGFPYTANIWRKHVAYFETRGFGCVVPDLLGLGQTDKPHSPEDYCPKTSAQSLAEILQYEEVQDTVVVGHDWGSQIASRFALFHPERTLALVLVAVPYYPPGSFDLDAVNNQTEQAFGHSIFGYWYTFVNETNLLEDHMESFFSLFFAKDPQYWTRNFMPRGVLKTWLENDQKCEIGEYVTDLERTEFFANDWKAAIQYYQCYMENLPWKVEQELPRDKFVLEIPSLMISATDDACAPLPVVESTLPSFKNVQHFPLKGGHHGFLEQLNETNQAILSLLQQNSIFAQKRGL</sequence>
<accession>A0A8H7K2S9</accession>
<dbReference type="PRINTS" id="PR00412">
    <property type="entry name" value="EPOXHYDRLASE"/>
</dbReference>
<dbReference type="GO" id="GO:0047372">
    <property type="term" value="F:monoacylglycerol lipase activity"/>
    <property type="evidence" value="ECO:0007669"/>
    <property type="project" value="TreeGrafter"/>
</dbReference>
<dbReference type="PANTHER" id="PTHR43798:SF33">
    <property type="entry name" value="HYDROLASE, PUTATIVE (AFU_ORTHOLOGUE AFUA_2G14860)-RELATED"/>
    <property type="match status" value="1"/>
</dbReference>
<gene>
    <name evidence="2" type="ORF">IM811_009476</name>
</gene>
<evidence type="ECO:0000313" key="2">
    <source>
        <dbReference type="EMBL" id="KAF9742453.1"/>
    </source>
</evidence>
<dbReference type="PRINTS" id="PR00111">
    <property type="entry name" value="ABHYDROLASE"/>
</dbReference>
<dbReference type="Proteomes" id="UP000616885">
    <property type="component" value="Unassembled WGS sequence"/>
</dbReference>
<protein>
    <recommendedName>
        <fullName evidence="1">AB hydrolase-1 domain-containing protein</fullName>
    </recommendedName>
</protein>
<evidence type="ECO:0000259" key="1">
    <source>
        <dbReference type="Pfam" id="PF00561"/>
    </source>
</evidence>
<dbReference type="EMBL" id="JADCTT010000021">
    <property type="protein sequence ID" value="KAF9742453.1"/>
    <property type="molecule type" value="Genomic_DNA"/>
</dbReference>